<gene>
    <name evidence="1" type="ORF">E6A44_004380</name>
</gene>
<reference evidence="1 2" key="1">
    <citation type="submission" date="2024-12" db="EMBL/GenBank/DDBJ databases">
        <authorList>
            <person name="Hu S."/>
        </authorList>
    </citation>
    <scope>NUCLEOTIDE SEQUENCE [LARGE SCALE GENOMIC DNA]</scope>
    <source>
        <strain evidence="1 2">THG-T11</strain>
    </source>
</reference>
<name>A0ABW9J468_9SPHI</name>
<evidence type="ECO:0000313" key="1">
    <source>
        <dbReference type="EMBL" id="MFN0254795.1"/>
    </source>
</evidence>
<accession>A0ABW9J468</accession>
<keyword evidence="2" id="KW-1185">Reference proteome</keyword>
<protein>
    <submittedName>
        <fullName evidence="1">Uncharacterized protein</fullName>
    </submittedName>
</protein>
<dbReference type="EMBL" id="SSHJ02000001">
    <property type="protein sequence ID" value="MFN0254795.1"/>
    <property type="molecule type" value="Genomic_DNA"/>
</dbReference>
<sequence length="99" mass="11215">MISKCPFLNQLRYCYASADINVDGENVHIRFSQELNMECGAAVMRFLMMPLCELSMVNCTYITHIVTPSIVYRPCMVSLTQGQISIENIIPFDEMVIAS</sequence>
<comment type="caution">
    <text evidence="1">The sequence shown here is derived from an EMBL/GenBank/DDBJ whole genome shotgun (WGS) entry which is preliminary data.</text>
</comment>
<dbReference type="Proteomes" id="UP001517247">
    <property type="component" value="Unassembled WGS sequence"/>
</dbReference>
<proteinExistence type="predicted"/>
<evidence type="ECO:0000313" key="2">
    <source>
        <dbReference type="Proteomes" id="UP001517247"/>
    </source>
</evidence>
<dbReference type="RefSeq" id="WP_138721924.1">
    <property type="nucleotide sequence ID" value="NZ_SSHJ02000001.1"/>
</dbReference>
<organism evidence="1 2">
    <name type="scientific">Pedobacter ureilyticus</name>
    <dbReference type="NCBI Taxonomy" id="1393051"/>
    <lineage>
        <taxon>Bacteria</taxon>
        <taxon>Pseudomonadati</taxon>
        <taxon>Bacteroidota</taxon>
        <taxon>Sphingobacteriia</taxon>
        <taxon>Sphingobacteriales</taxon>
        <taxon>Sphingobacteriaceae</taxon>
        <taxon>Pedobacter</taxon>
    </lineage>
</organism>